<dbReference type="RefSeq" id="WP_206963193.1">
    <property type="nucleotide sequence ID" value="NZ_BAAAJJ010000009.1"/>
</dbReference>
<feature type="region of interest" description="Disordered" evidence="1">
    <location>
        <begin position="205"/>
        <end position="225"/>
    </location>
</feature>
<dbReference type="InterPro" id="IPR015943">
    <property type="entry name" value="WD40/YVTN_repeat-like_dom_sf"/>
</dbReference>
<feature type="signal peptide" evidence="2">
    <location>
        <begin position="1"/>
        <end position="27"/>
    </location>
</feature>
<sequence>MRTLGRGTRLALCAVAAVCALPLLTAAHDVRPLPYGDRLTVHAGPAGTAAPAVLRTRGTAVEAYDRGSGRARWTYHREGRRPVGLLTAPGHAFALWSDGMVTDTAHATVRWHRAVPHPGARVGGALRSLDRGTRMLAVVTPERIMAYRTEDGDLRWVLPAHDGCAFAPNRALWARGVLLLAQDCGRSGAWTDELVAVDGLGRIVPGRTPLANERPGRTGHPSRTA</sequence>
<dbReference type="Gene3D" id="2.130.10.10">
    <property type="entry name" value="YVTN repeat-like/Quinoprotein amine dehydrogenase"/>
    <property type="match status" value="1"/>
</dbReference>
<dbReference type="InterPro" id="IPR011047">
    <property type="entry name" value="Quinoprotein_ADH-like_sf"/>
</dbReference>
<dbReference type="SUPFAM" id="SSF50998">
    <property type="entry name" value="Quinoprotein alcohol dehydrogenase-like"/>
    <property type="match status" value="1"/>
</dbReference>
<dbReference type="EMBL" id="JAFLRJ010000163">
    <property type="protein sequence ID" value="MBO0513774.1"/>
    <property type="molecule type" value="Genomic_DNA"/>
</dbReference>
<evidence type="ECO:0000313" key="4">
    <source>
        <dbReference type="Proteomes" id="UP000664167"/>
    </source>
</evidence>
<name>A0A939F8W5_9ACTN</name>
<accession>A0A939F8W5</accession>
<evidence type="ECO:0000256" key="2">
    <source>
        <dbReference type="SAM" id="SignalP"/>
    </source>
</evidence>
<proteinExistence type="predicted"/>
<evidence type="ECO:0000256" key="1">
    <source>
        <dbReference type="SAM" id="MobiDB-lite"/>
    </source>
</evidence>
<evidence type="ECO:0000313" key="3">
    <source>
        <dbReference type="EMBL" id="MBO0513774.1"/>
    </source>
</evidence>
<protein>
    <recommendedName>
        <fullName evidence="5">PQQ-like domain-containing protein</fullName>
    </recommendedName>
</protein>
<gene>
    <name evidence="3" type="ORF">J0695_18495</name>
</gene>
<keyword evidence="2" id="KW-0732">Signal</keyword>
<evidence type="ECO:0008006" key="5">
    <source>
        <dbReference type="Google" id="ProtNLM"/>
    </source>
</evidence>
<organism evidence="3 4">
    <name type="scientific">Streptomyces beijiangensis</name>
    <dbReference type="NCBI Taxonomy" id="163361"/>
    <lineage>
        <taxon>Bacteria</taxon>
        <taxon>Bacillati</taxon>
        <taxon>Actinomycetota</taxon>
        <taxon>Actinomycetes</taxon>
        <taxon>Kitasatosporales</taxon>
        <taxon>Streptomycetaceae</taxon>
        <taxon>Streptomyces</taxon>
    </lineage>
</organism>
<comment type="caution">
    <text evidence="3">The sequence shown here is derived from an EMBL/GenBank/DDBJ whole genome shotgun (WGS) entry which is preliminary data.</text>
</comment>
<dbReference type="Proteomes" id="UP000664167">
    <property type="component" value="Unassembled WGS sequence"/>
</dbReference>
<reference evidence="3" key="1">
    <citation type="submission" date="2021-03" db="EMBL/GenBank/DDBJ databases">
        <title>Streptomyces poriferae sp. nov., a novel marine sponge-derived Actinobacteria species with anti-MRSA activity.</title>
        <authorList>
            <person name="Sandoval-Powers M."/>
            <person name="Kralova S."/>
            <person name="Nguyen G.-S."/>
            <person name="Fawwal D."/>
            <person name="Degnes K."/>
            <person name="Klinkenberg G."/>
            <person name="Sletta H."/>
            <person name="Wentzel A."/>
            <person name="Liles M.R."/>
        </authorList>
    </citation>
    <scope>NUCLEOTIDE SEQUENCE</scope>
    <source>
        <strain evidence="3">DSM 41794</strain>
    </source>
</reference>
<keyword evidence="4" id="KW-1185">Reference proteome</keyword>
<feature type="chain" id="PRO_5038669005" description="PQQ-like domain-containing protein" evidence="2">
    <location>
        <begin position="28"/>
        <end position="225"/>
    </location>
</feature>
<dbReference type="AlphaFoldDB" id="A0A939F8W5"/>